<evidence type="ECO:0000256" key="2">
    <source>
        <dbReference type="ARBA" id="ARBA00023015"/>
    </source>
</evidence>
<dbReference type="EMBL" id="CP018791">
    <property type="protein sequence ID" value="ARR02371.1"/>
    <property type="molecule type" value="Genomic_DNA"/>
</dbReference>
<keyword evidence="2" id="KW-0805">Transcription regulation</keyword>
<proteinExistence type="predicted"/>
<dbReference type="Proteomes" id="UP000194265">
    <property type="component" value="Chromosome"/>
</dbReference>
<dbReference type="NCBIfam" id="NF003033">
    <property type="entry name" value="PRK03911.1"/>
    <property type="match status" value="1"/>
</dbReference>
<evidence type="ECO:0000256" key="1">
    <source>
        <dbReference type="ARBA" id="ARBA00022491"/>
    </source>
</evidence>
<dbReference type="InterPro" id="IPR036388">
    <property type="entry name" value="WH-like_DNA-bd_sf"/>
</dbReference>
<name>A0A1X9T1M9_9BACT</name>
<evidence type="ECO:0000313" key="6">
    <source>
        <dbReference type="Proteomes" id="UP000194265"/>
    </source>
</evidence>
<evidence type="ECO:0000256" key="3">
    <source>
        <dbReference type="ARBA" id="ARBA00023016"/>
    </source>
</evidence>
<dbReference type="PANTHER" id="PTHR34824">
    <property type="entry name" value="HEAT-INDUCIBLE TRANSCRIPTION REPRESSOR HRCA"/>
    <property type="match status" value="1"/>
</dbReference>
<dbReference type="InterPro" id="IPR002571">
    <property type="entry name" value="HrcA"/>
</dbReference>
<keyword evidence="3" id="KW-0346">Stress response</keyword>
<dbReference type="RefSeq" id="WP_086333756.1">
    <property type="nucleotide sequence ID" value="NZ_CP018791.1"/>
</dbReference>
<dbReference type="Gene3D" id="1.10.10.10">
    <property type="entry name" value="Winged helix-like DNA-binding domain superfamily/Winged helix DNA-binding domain"/>
    <property type="match status" value="1"/>
</dbReference>
<evidence type="ECO:0000313" key="5">
    <source>
        <dbReference type="EMBL" id="ARR02371.1"/>
    </source>
</evidence>
<dbReference type="GO" id="GO:0003677">
    <property type="term" value="F:DNA binding"/>
    <property type="evidence" value="ECO:0007669"/>
    <property type="project" value="InterPro"/>
</dbReference>
<evidence type="ECO:0000256" key="4">
    <source>
        <dbReference type="ARBA" id="ARBA00023163"/>
    </source>
</evidence>
<keyword evidence="4" id="KW-0804">Transcription</keyword>
<dbReference type="InterPro" id="IPR036390">
    <property type="entry name" value="WH_DNA-bd_sf"/>
</dbReference>
<gene>
    <name evidence="5" type="primary">hrcA</name>
    <name evidence="5" type="ORF">CVIC8964_0961</name>
</gene>
<sequence>MKVDKRDLILESIIHAYLEANEPIGSSELGMRMNVSIPASTIRVYFKKLSDEGAITQLHISGGRIPTASAMELYWQNRLEFSSAISINNSDLLNFLVYENGIYCMIFGNQKLFLKEVLNLKDRFLILDFDIQSISIKFSSKVEKFLNNLVGTSLDELDHISMQVGLSELRTKIKALKRGEILFQENEKVAFEICKDDNIKAILDPSFGANFKGNLAFSPLFPTGYMGLKADVIYEGKPAMMLCASSIYSDYEKFLNILKEAA</sequence>
<keyword evidence="1" id="KW-0678">Repressor</keyword>
<reference evidence="5 6" key="1">
    <citation type="journal article" date="2017" name="Genome Biol. Evol.">
        <title>Comparative Genomic Analysis Identifies a Campylobacter Clade Deficient in Selenium Metabolism.</title>
        <authorList>
            <person name="Miller W.G."/>
            <person name="Yee E."/>
            <person name="Lopes B.S."/>
            <person name="Chapman M.H."/>
            <person name="Huynh S."/>
            <person name="Bono J.L."/>
            <person name="Parker C.T."/>
            <person name="Strachan N.J.C."/>
            <person name="Forbes K.J."/>
        </authorList>
    </citation>
    <scope>NUCLEOTIDE SEQUENCE [LARGE SCALE GENOMIC DNA]</scope>
    <source>
        <strain evidence="5 6">RM8964</strain>
    </source>
</reference>
<dbReference type="STRING" id="1660074.CVIC8964_0961"/>
<dbReference type="OrthoDB" id="9783139at2"/>
<dbReference type="SUPFAM" id="SSF46785">
    <property type="entry name" value="Winged helix' DNA-binding domain"/>
    <property type="match status" value="1"/>
</dbReference>
<accession>A0A1X9T1M9</accession>
<dbReference type="GO" id="GO:0045892">
    <property type="term" value="P:negative regulation of DNA-templated transcription"/>
    <property type="evidence" value="ECO:0007669"/>
    <property type="project" value="TreeGrafter"/>
</dbReference>
<organism evidence="5 6">
    <name type="scientific">Campylobacter vicugnae</name>
    <dbReference type="NCBI Taxonomy" id="1660076"/>
    <lineage>
        <taxon>Bacteria</taxon>
        <taxon>Pseudomonadati</taxon>
        <taxon>Campylobacterota</taxon>
        <taxon>Epsilonproteobacteria</taxon>
        <taxon>Campylobacterales</taxon>
        <taxon>Campylobacteraceae</taxon>
        <taxon>Campylobacter</taxon>
    </lineage>
</organism>
<dbReference type="AlphaFoldDB" id="A0A1X9T1M9"/>
<dbReference type="PANTHER" id="PTHR34824:SF1">
    <property type="entry name" value="HEAT-INDUCIBLE TRANSCRIPTION REPRESSOR HRCA"/>
    <property type="match status" value="1"/>
</dbReference>
<protein>
    <submittedName>
        <fullName evidence="5">Heat-inducible transcription repressor</fullName>
    </submittedName>
</protein>